<gene>
    <name evidence="12" type="primary">yggB</name>
    <name evidence="12" type="ORF">GCM10007167_15770</name>
</gene>
<feature type="domain" description="Mechanosensitive ion channel transmembrane helices 2/3" evidence="11">
    <location>
        <begin position="72"/>
        <end position="107"/>
    </location>
</feature>
<comment type="similarity">
    <text evidence="2 7">Belongs to the MscS (TC 1.A.23) family.</text>
</comment>
<dbReference type="OrthoDB" id="9809206at2"/>
<comment type="subcellular location">
    <subcellularLocation>
        <location evidence="7">Cell inner membrane</location>
        <topology evidence="7">Multi-pass membrane protein</topology>
    </subcellularLocation>
    <subcellularLocation>
        <location evidence="1">Cell membrane</location>
        <topology evidence="1">Multi-pass membrane protein</topology>
    </subcellularLocation>
</comment>
<evidence type="ECO:0000256" key="8">
    <source>
        <dbReference type="SAM" id="MobiDB-lite"/>
    </source>
</evidence>
<evidence type="ECO:0000256" key="7">
    <source>
        <dbReference type="RuleBase" id="RU369025"/>
    </source>
</evidence>
<organism evidence="12 13">
    <name type="scientific">Vulcaniibacterium thermophilum</name>
    <dbReference type="NCBI Taxonomy" id="1169913"/>
    <lineage>
        <taxon>Bacteria</taxon>
        <taxon>Pseudomonadati</taxon>
        <taxon>Pseudomonadota</taxon>
        <taxon>Gammaproteobacteria</taxon>
        <taxon>Lysobacterales</taxon>
        <taxon>Lysobacteraceae</taxon>
        <taxon>Vulcaniibacterium</taxon>
    </lineage>
</organism>
<evidence type="ECO:0000256" key="2">
    <source>
        <dbReference type="ARBA" id="ARBA00008017"/>
    </source>
</evidence>
<keyword evidence="7" id="KW-0813">Transport</keyword>
<dbReference type="Pfam" id="PF00924">
    <property type="entry name" value="MS_channel_2nd"/>
    <property type="match status" value="1"/>
</dbReference>
<keyword evidence="13" id="KW-1185">Reference proteome</keyword>
<dbReference type="InterPro" id="IPR023408">
    <property type="entry name" value="MscS_beta-dom_sf"/>
</dbReference>
<evidence type="ECO:0000259" key="9">
    <source>
        <dbReference type="Pfam" id="PF00924"/>
    </source>
</evidence>
<keyword evidence="3" id="KW-1003">Cell membrane</keyword>
<dbReference type="Gene3D" id="1.10.287.1260">
    <property type="match status" value="1"/>
</dbReference>
<evidence type="ECO:0000256" key="5">
    <source>
        <dbReference type="ARBA" id="ARBA00022989"/>
    </source>
</evidence>
<dbReference type="RefSeq" id="WP_146472198.1">
    <property type="nucleotide sequence ID" value="NZ_BNCF01000007.1"/>
</dbReference>
<dbReference type="InterPro" id="IPR049278">
    <property type="entry name" value="MS_channel_C"/>
</dbReference>
<dbReference type="SUPFAM" id="SSF82861">
    <property type="entry name" value="Mechanosensitive channel protein MscS (YggB), transmembrane region"/>
    <property type="match status" value="1"/>
</dbReference>
<dbReference type="Pfam" id="PF21088">
    <property type="entry name" value="MS_channel_1st"/>
    <property type="match status" value="1"/>
</dbReference>
<feature type="transmembrane region" description="Helical" evidence="7">
    <location>
        <begin position="23"/>
        <end position="41"/>
    </location>
</feature>
<comment type="function">
    <text evidence="7">Mechanosensitive channel that participates in the regulation of osmotic pressure changes within the cell, opening in response to stretch forces in the membrane lipid bilayer, without the need for other proteins. Contributes to normal resistance to hypoosmotic shock. Forms an ion channel of 1.0 nanosiemens conductance with a slight preference for anions.</text>
</comment>
<comment type="caution">
    <text evidence="7">Lacks conserved residue(s) required for the propagation of feature annotation.</text>
</comment>
<dbReference type="InterPro" id="IPR010920">
    <property type="entry name" value="LSM_dom_sf"/>
</dbReference>
<comment type="caution">
    <text evidence="12">The sequence shown here is derived from an EMBL/GenBank/DDBJ whole genome shotgun (WGS) entry which is preliminary data.</text>
</comment>
<dbReference type="GO" id="GO:0008381">
    <property type="term" value="F:mechanosensitive monoatomic ion channel activity"/>
    <property type="evidence" value="ECO:0007669"/>
    <property type="project" value="InterPro"/>
</dbReference>
<dbReference type="InterPro" id="IPR011014">
    <property type="entry name" value="MscS_channel_TM-2"/>
</dbReference>
<evidence type="ECO:0000256" key="3">
    <source>
        <dbReference type="ARBA" id="ARBA00022475"/>
    </source>
</evidence>
<evidence type="ECO:0000256" key="6">
    <source>
        <dbReference type="ARBA" id="ARBA00023136"/>
    </source>
</evidence>
<name>A0A918Z2W2_9GAMM</name>
<evidence type="ECO:0000259" key="11">
    <source>
        <dbReference type="Pfam" id="PF21088"/>
    </source>
</evidence>
<dbReference type="EMBL" id="BNCF01000007">
    <property type="protein sequence ID" value="GHE34406.1"/>
    <property type="molecule type" value="Genomic_DNA"/>
</dbReference>
<dbReference type="Gene3D" id="2.30.30.60">
    <property type="match status" value="1"/>
</dbReference>
<reference evidence="12" key="1">
    <citation type="journal article" date="2014" name="Int. J. Syst. Evol. Microbiol.">
        <title>Complete genome sequence of Corynebacterium casei LMG S-19264T (=DSM 44701T), isolated from a smear-ripened cheese.</title>
        <authorList>
            <consortium name="US DOE Joint Genome Institute (JGI-PGF)"/>
            <person name="Walter F."/>
            <person name="Albersmeier A."/>
            <person name="Kalinowski J."/>
            <person name="Ruckert C."/>
        </authorList>
    </citation>
    <scope>NUCLEOTIDE SEQUENCE</scope>
    <source>
        <strain evidence="12">KCTC 32020</strain>
    </source>
</reference>
<dbReference type="SUPFAM" id="SSF50182">
    <property type="entry name" value="Sm-like ribonucleoproteins"/>
    <property type="match status" value="1"/>
</dbReference>
<dbReference type="Pfam" id="PF21082">
    <property type="entry name" value="MS_channel_3rd"/>
    <property type="match status" value="1"/>
</dbReference>
<keyword evidence="4 7" id="KW-0812">Transmembrane</keyword>
<dbReference type="SUPFAM" id="SSF82689">
    <property type="entry name" value="Mechanosensitive channel protein MscS (YggB), C-terminal domain"/>
    <property type="match status" value="1"/>
</dbReference>
<dbReference type="Proteomes" id="UP000636453">
    <property type="component" value="Unassembled WGS sequence"/>
</dbReference>
<dbReference type="InterPro" id="IPR045275">
    <property type="entry name" value="MscS_archaea/bacteria_type"/>
</dbReference>
<feature type="domain" description="Mechanosensitive ion channel MscS C-terminal" evidence="10">
    <location>
        <begin position="182"/>
        <end position="263"/>
    </location>
</feature>
<protein>
    <recommendedName>
        <fullName evidence="7">Small-conductance mechanosensitive channel</fullName>
    </recommendedName>
</protein>
<evidence type="ECO:0000256" key="4">
    <source>
        <dbReference type="ARBA" id="ARBA00022692"/>
    </source>
</evidence>
<feature type="transmembrane region" description="Helical" evidence="7">
    <location>
        <begin position="62"/>
        <end position="83"/>
    </location>
</feature>
<proteinExistence type="inferred from homology"/>
<feature type="region of interest" description="Disordered" evidence="8">
    <location>
        <begin position="293"/>
        <end position="313"/>
    </location>
</feature>
<keyword evidence="7" id="KW-0407">Ion channel</keyword>
<dbReference type="InterPro" id="IPR006685">
    <property type="entry name" value="MscS_channel_2nd"/>
</dbReference>
<evidence type="ECO:0000256" key="1">
    <source>
        <dbReference type="ARBA" id="ARBA00004651"/>
    </source>
</evidence>
<keyword evidence="5 7" id="KW-1133">Transmembrane helix</keyword>
<dbReference type="GO" id="GO:0005886">
    <property type="term" value="C:plasma membrane"/>
    <property type="evidence" value="ECO:0007669"/>
    <property type="project" value="UniProtKB-SubCell"/>
</dbReference>
<comment type="subunit">
    <text evidence="7">Homoheptamer.</text>
</comment>
<reference evidence="12" key="2">
    <citation type="submission" date="2020-09" db="EMBL/GenBank/DDBJ databases">
        <authorList>
            <person name="Sun Q."/>
            <person name="Kim S."/>
        </authorList>
    </citation>
    <scope>NUCLEOTIDE SEQUENCE</scope>
    <source>
        <strain evidence="12">KCTC 32020</strain>
    </source>
</reference>
<dbReference type="InterPro" id="IPR011066">
    <property type="entry name" value="MscS_channel_C_sf"/>
</dbReference>
<accession>A0A918Z2W2</accession>
<dbReference type="AlphaFoldDB" id="A0A918Z2W2"/>
<evidence type="ECO:0000259" key="10">
    <source>
        <dbReference type="Pfam" id="PF21082"/>
    </source>
</evidence>
<keyword evidence="6 7" id="KW-0472">Membrane</keyword>
<feature type="domain" description="Mechanosensitive ion channel MscS" evidence="9">
    <location>
        <begin position="108"/>
        <end position="174"/>
    </location>
</feature>
<sequence>MDVRDLLDPAQASKLLAWMQGRALDLLGALLILVVGLWLTRRLLRALDAGLARANVEPTLRGFLRNVAHPALLIVVVIAALTAAGVPTTSVLAVLGAAGLAVGLALKDSLSNIASGVMLIVLRPFRAGDYVQAAGVEGTVEQVRVFQTHLRTPDNRAVILPNSMITAAPITNFTANPARRADIAVGVGYDDDLRQAREVLLRIAHDHPRVLREPEPKVLVTTLAESSVNLELRVWVPTADFIDVRSELVEAVRIRLIEHGLHIPYPQRDLHVYHHDADGRPLVDLLARVADDGEGDDPLRANPPVVGAADRTR</sequence>
<keyword evidence="7" id="KW-0997">Cell inner membrane</keyword>
<keyword evidence="7" id="KW-0406">Ion transport</keyword>
<dbReference type="InterPro" id="IPR006686">
    <property type="entry name" value="MscS_channel_CS"/>
</dbReference>
<dbReference type="PROSITE" id="PS01246">
    <property type="entry name" value="UPF0003"/>
    <property type="match status" value="1"/>
</dbReference>
<dbReference type="Gene3D" id="3.30.70.100">
    <property type="match status" value="1"/>
</dbReference>
<dbReference type="PANTHER" id="PTHR30221">
    <property type="entry name" value="SMALL-CONDUCTANCE MECHANOSENSITIVE CHANNEL"/>
    <property type="match status" value="1"/>
</dbReference>
<dbReference type="InterPro" id="IPR049142">
    <property type="entry name" value="MS_channel_1st"/>
</dbReference>
<dbReference type="PANTHER" id="PTHR30221:SF1">
    <property type="entry name" value="SMALL-CONDUCTANCE MECHANOSENSITIVE CHANNEL"/>
    <property type="match status" value="1"/>
</dbReference>
<evidence type="ECO:0000313" key="13">
    <source>
        <dbReference type="Proteomes" id="UP000636453"/>
    </source>
</evidence>
<evidence type="ECO:0000313" key="12">
    <source>
        <dbReference type="EMBL" id="GHE34406.1"/>
    </source>
</evidence>